<dbReference type="OrthoDB" id="502624at2"/>
<feature type="domain" description="FAD-binding FR-type" evidence="9">
    <location>
        <begin position="12"/>
        <end position="114"/>
    </location>
</feature>
<dbReference type="PANTHER" id="PTHR47354">
    <property type="entry name" value="NADH OXIDOREDUCTASE HCR"/>
    <property type="match status" value="1"/>
</dbReference>
<dbReference type="InterPro" id="IPR017927">
    <property type="entry name" value="FAD-bd_FR_type"/>
</dbReference>
<dbReference type="InterPro" id="IPR039261">
    <property type="entry name" value="FNR_nucleotide-bd"/>
</dbReference>
<dbReference type="InterPro" id="IPR001041">
    <property type="entry name" value="2Fe-2S_ferredoxin-type"/>
</dbReference>
<reference evidence="10 11" key="1">
    <citation type="journal article" date="2014" name="Genome Announc.">
        <title>Draft Genome Sequence of Streptomyces fradiae ATCC 19609, a Strain Highly Sensitive to Antibiotics.</title>
        <authorList>
            <person name="Bekker O.B."/>
            <person name="Klimina K.M."/>
            <person name="Vatlin A.A."/>
            <person name="Zakharevich N.V."/>
            <person name="Kasianov A.S."/>
            <person name="Danilenko V.N."/>
        </authorList>
    </citation>
    <scope>NUCLEOTIDE SEQUENCE [LARGE SCALE GENOMIC DNA]</scope>
    <source>
        <strain evidence="10 11">ATCC 19609</strain>
    </source>
</reference>
<dbReference type="CDD" id="cd06185">
    <property type="entry name" value="PDR_like"/>
    <property type="match status" value="1"/>
</dbReference>
<evidence type="ECO:0000256" key="3">
    <source>
        <dbReference type="ARBA" id="ARBA00022714"/>
    </source>
</evidence>
<dbReference type="PROSITE" id="PS51085">
    <property type="entry name" value="2FE2S_FER_2"/>
    <property type="match status" value="1"/>
</dbReference>
<evidence type="ECO:0000256" key="2">
    <source>
        <dbReference type="ARBA" id="ARBA00022630"/>
    </source>
</evidence>
<evidence type="ECO:0000256" key="5">
    <source>
        <dbReference type="ARBA" id="ARBA00023002"/>
    </source>
</evidence>
<keyword evidence="3" id="KW-0001">2Fe-2S</keyword>
<dbReference type="AlphaFoldDB" id="A0A3R7LLH7"/>
<name>A0A3R7LLH7_9ACTN</name>
<dbReference type="SUPFAM" id="SSF54292">
    <property type="entry name" value="2Fe-2S ferredoxin-like"/>
    <property type="match status" value="1"/>
</dbReference>
<proteinExistence type="predicted"/>
<accession>A0A3R7LLH7</accession>
<evidence type="ECO:0000259" key="9">
    <source>
        <dbReference type="PROSITE" id="PS51384"/>
    </source>
</evidence>
<dbReference type="Proteomes" id="UP000028058">
    <property type="component" value="Unassembled WGS sequence"/>
</dbReference>
<sequence>MTTVITPGVAAEVELDLTVARKEALAEGVIRLTLTHPGGSPLPEWTPGAHVDLCLGPGLVRQYSLCSDPADRSRWQVAVLREPEGRGGSAHVHDHLREGTRVRVRGPRNRFPLEASPRYLFIAGGIGITPILPMIAQAERQGAAWHLAYGGRRRATMAFREQLRAAYGERVALRPQDECGLLGLNGLLATPRQDTLVYCCGPEGLLKAVEQHCSLAWPPGVLRLERFAPADPGPRGPGETFEVELARSGVTVSVPPDRSVLQAVEEAGVPVLSSCREGTCGTCETAVLDGAVDHRDSLLTPDEQAADDTMFICVSRAACPRLVLDL</sequence>
<keyword evidence="7" id="KW-0411">Iron-sulfur</keyword>
<dbReference type="CDD" id="cd00207">
    <property type="entry name" value="fer2"/>
    <property type="match status" value="1"/>
</dbReference>
<keyword evidence="4" id="KW-0479">Metal-binding</keyword>
<dbReference type="GO" id="GO:0051537">
    <property type="term" value="F:2 iron, 2 sulfur cluster binding"/>
    <property type="evidence" value="ECO:0007669"/>
    <property type="project" value="UniProtKB-KW"/>
</dbReference>
<comment type="cofactor">
    <cofactor evidence="1">
        <name>FAD</name>
        <dbReference type="ChEBI" id="CHEBI:57692"/>
    </cofactor>
</comment>
<dbReference type="Pfam" id="PF00111">
    <property type="entry name" value="Fer2"/>
    <property type="match status" value="1"/>
</dbReference>
<dbReference type="RefSeq" id="WP_043464150.1">
    <property type="nucleotide sequence ID" value="NZ_CP134822.1"/>
</dbReference>
<evidence type="ECO:0000259" key="8">
    <source>
        <dbReference type="PROSITE" id="PS51085"/>
    </source>
</evidence>
<keyword evidence="5" id="KW-0560">Oxidoreductase</keyword>
<dbReference type="InterPro" id="IPR017938">
    <property type="entry name" value="Riboflavin_synthase-like_b-brl"/>
</dbReference>
<dbReference type="InterPro" id="IPR012675">
    <property type="entry name" value="Beta-grasp_dom_sf"/>
</dbReference>
<evidence type="ECO:0000313" key="11">
    <source>
        <dbReference type="Proteomes" id="UP000028058"/>
    </source>
</evidence>
<evidence type="ECO:0000256" key="1">
    <source>
        <dbReference type="ARBA" id="ARBA00001974"/>
    </source>
</evidence>
<dbReference type="Gene3D" id="2.40.30.10">
    <property type="entry name" value="Translation factors"/>
    <property type="match status" value="1"/>
</dbReference>
<dbReference type="SUPFAM" id="SSF63380">
    <property type="entry name" value="Riboflavin synthase domain-like"/>
    <property type="match status" value="1"/>
</dbReference>
<comment type="caution">
    <text evidence="10">The sequence shown here is derived from an EMBL/GenBank/DDBJ whole genome shotgun (WGS) entry which is preliminary data.</text>
</comment>
<feature type="domain" description="2Fe-2S ferredoxin-type" evidence="8">
    <location>
        <begin position="241"/>
        <end position="326"/>
    </location>
</feature>
<gene>
    <name evidence="10" type="ORF">SFRA_023310</name>
</gene>
<keyword evidence="11" id="KW-1185">Reference proteome</keyword>
<evidence type="ECO:0000256" key="7">
    <source>
        <dbReference type="ARBA" id="ARBA00023014"/>
    </source>
</evidence>
<protein>
    <submittedName>
        <fullName evidence="10">Oxidoreductase</fullName>
    </submittedName>
</protein>
<dbReference type="InterPro" id="IPR050415">
    <property type="entry name" value="MRET"/>
</dbReference>
<dbReference type="EMBL" id="JNAD02000012">
    <property type="protein sequence ID" value="RKM92846.1"/>
    <property type="molecule type" value="Genomic_DNA"/>
</dbReference>
<dbReference type="Gene3D" id="3.40.50.80">
    <property type="entry name" value="Nucleotide-binding domain of ferredoxin-NADP reductase (FNR) module"/>
    <property type="match status" value="1"/>
</dbReference>
<keyword evidence="2" id="KW-0285">Flavoprotein</keyword>
<organism evidence="10 11">
    <name type="scientific">Streptomyces xinghaiensis</name>
    <dbReference type="NCBI Taxonomy" id="1038928"/>
    <lineage>
        <taxon>Bacteria</taxon>
        <taxon>Bacillati</taxon>
        <taxon>Actinomycetota</taxon>
        <taxon>Actinomycetes</taxon>
        <taxon>Kitasatosporales</taxon>
        <taxon>Streptomycetaceae</taxon>
        <taxon>Streptomyces</taxon>
    </lineage>
</organism>
<dbReference type="InterPro" id="IPR036010">
    <property type="entry name" value="2Fe-2S_ferredoxin-like_sf"/>
</dbReference>
<evidence type="ECO:0000313" key="10">
    <source>
        <dbReference type="EMBL" id="RKM92846.1"/>
    </source>
</evidence>
<keyword evidence="6" id="KW-0408">Iron</keyword>
<dbReference type="GO" id="GO:0016491">
    <property type="term" value="F:oxidoreductase activity"/>
    <property type="evidence" value="ECO:0007669"/>
    <property type="project" value="UniProtKB-KW"/>
</dbReference>
<dbReference type="GO" id="GO:0046872">
    <property type="term" value="F:metal ion binding"/>
    <property type="evidence" value="ECO:0007669"/>
    <property type="project" value="UniProtKB-KW"/>
</dbReference>
<dbReference type="Gene3D" id="3.10.20.30">
    <property type="match status" value="1"/>
</dbReference>
<evidence type="ECO:0000256" key="4">
    <source>
        <dbReference type="ARBA" id="ARBA00022723"/>
    </source>
</evidence>
<dbReference type="SUPFAM" id="SSF52343">
    <property type="entry name" value="Ferredoxin reductase-like, C-terminal NADP-linked domain"/>
    <property type="match status" value="1"/>
</dbReference>
<dbReference type="PANTHER" id="PTHR47354:SF1">
    <property type="entry name" value="CARNITINE MONOOXYGENASE REDUCTASE SUBUNIT"/>
    <property type="match status" value="1"/>
</dbReference>
<dbReference type="PROSITE" id="PS51384">
    <property type="entry name" value="FAD_FR"/>
    <property type="match status" value="1"/>
</dbReference>
<evidence type="ECO:0000256" key="6">
    <source>
        <dbReference type="ARBA" id="ARBA00023004"/>
    </source>
</evidence>
<dbReference type="PROSITE" id="PS00197">
    <property type="entry name" value="2FE2S_FER_1"/>
    <property type="match status" value="1"/>
</dbReference>
<dbReference type="PRINTS" id="PR00409">
    <property type="entry name" value="PHDIOXRDTASE"/>
</dbReference>
<dbReference type="InterPro" id="IPR006058">
    <property type="entry name" value="2Fe2S_fd_BS"/>
</dbReference>